<dbReference type="PROSITE" id="PS00108">
    <property type="entry name" value="PROTEIN_KINASE_ST"/>
    <property type="match status" value="1"/>
</dbReference>
<feature type="compositionally biased region" description="Basic residues" evidence="9">
    <location>
        <begin position="941"/>
        <end position="950"/>
    </location>
</feature>
<keyword evidence="5 7" id="KW-0067">ATP-binding</keyword>
<feature type="compositionally biased region" description="Low complexity" evidence="9">
    <location>
        <begin position="561"/>
        <end position="572"/>
    </location>
</feature>
<feature type="region of interest" description="Disordered" evidence="9">
    <location>
        <begin position="1"/>
        <end position="77"/>
    </location>
</feature>
<keyword evidence="1" id="KW-0723">Serine/threonine-protein kinase</keyword>
<evidence type="ECO:0000256" key="5">
    <source>
        <dbReference type="ARBA" id="ARBA00022840"/>
    </source>
</evidence>
<feature type="cross-link" description="Glycyl lysine isopeptide (Lys-Gly) (interchain with G-Cter in SUMO2)" evidence="8">
    <location>
        <position position="1514"/>
    </location>
</feature>
<feature type="binding site" evidence="7">
    <location>
        <begin position="1516"/>
        <end position="1517"/>
    </location>
    <ligand>
        <name>ATP</name>
        <dbReference type="ChEBI" id="CHEBI:30616"/>
    </ligand>
</feature>
<feature type="compositionally biased region" description="Basic and acidic residues" evidence="9">
    <location>
        <begin position="185"/>
        <end position="196"/>
    </location>
</feature>
<organism evidence="11 12">
    <name type="scientific">Besnoitia besnoiti</name>
    <name type="common">Apicomplexan protozoan</name>
    <dbReference type="NCBI Taxonomy" id="94643"/>
    <lineage>
        <taxon>Eukaryota</taxon>
        <taxon>Sar</taxon>
        <taxon>Alveolata</taxon>
        <taxon>Apicomplexa</taxon>
        <taxon>Conoidasida</taxon>
        <taxon>Coccidia</taxon>
        <taxon>Eucoccidiorida</taxon>
        <taxon>Eimeriorina</taxon>
        <taxon>Sarcocystidae</taxon>
        <taxon>Besnoitia</taxon>
    </lineage>
</organism>
<comment type="caution">
    <text evidence="11">The sequence shown here is derived from an EMBL/GenBank/DDBJ whole genome shotgun (WGS) entry which is preliminary data.</text>
</comment>
<feature type="compositionally biased region" description="Low complexity" evidence="9">
    <location>
        <begin position="8"/>
        <end position="26"/>
    </location>
</feature>
<dbReference type="SUPFAM" id="SSF56112">
    <property type="entry name" value="Protein kinase-like (PK-like)"/>
    <property type="match status" value="1"/>
</dbReference>
<feature type="region of interest" description="Disordered" evidence="9">
    <location>
        <begin position="171"/>
        <end position="327"/>
    </location>
</feature>
<feature type="active site" description="Proton acceptor" evidence="6">
    <location>
        <position position="1512"/>
    </location>
</feature>
<dbReference type="Proteomes" id="UP000224006">
    <property type="component" value="Chromosome III"/>
</dbReference>
<dbReference type="STRING" id="94643.A0A2A9MJ32"/>
<feature type="compositionally biased region" description="Low complexity" evidence="9">
    <location>
        <begin position="1158"/>
        <end position="1196"/>
    </location>
</feature>
<dbReference type="PROSITE" id="PS50011">
    <property type="entry name" value="PROTEIN_KINASE_DOM"/>
    <property type="match status" value="1"/>
</dbReference>
<feature type="compositionally biased region" description="Low complexity" evidence="9">
    <location>
        <begin position="961"/>
        <end position="978"/>
    </location>
</feature>
<evidence type="ECO:0000313" key="11">
    <source>
        <dbReference type="EMBL" id="PFH36261.1"/>
    </source>
</evidence>
<dbReference type="OrthoDB" id="347657at2759"/>
<feature type="compositionally biased region" description="Basic and acidic residues" evidence="9">
    <location>
        <begin position="28"/>
        <end position="46"/>
    </location>
</feature>
<evidence type="ECO:0000313" key="12">
    <source>
        <dbReference type="Proteomes" id="UP000224006"/>
    </source>
</evidence>
<keyword evidence="2" id="KW-0808">Transferase</keyword>
<feature type="compositionally biased region" description="Basic and acidic residues" evidence="9">
    <location>
        <begin position="231"/>
        <end position="241"/>
    </location>
</feature>
<feature type="compositionally biased region" description="Basic and acidic residues" evidence="9">
    <location>
        <begin position="249"/>
        <end position="258"/>
    </location>
</feature>
<feature type="region of interest" description="Disordered" evidence="9">
    <location>
        <begin position="883"/>
        <end position="1196"/>
    </location>
</feature>
<feature type="region of interest" description="Disordered" evidence="9">
    <location>
        <begin position="116"/>
        <end position="139"/>
    </location>
</feature>
<dbReference type="SMART" id="SM00220">
    <property type="entry name" value="S_TKc"/>
    <property type="match status" value="1"/>
</dbReference>
<dbReference type="InterPro" id="IPR000719">
    <property type="entry name" value="Prot_kinase_dom"/>
</dbReference>
<feature type="compositionally biased region" description="Basic and acidic residues" evidence="9">
    <location>
        <begin position="610"/>
        <end position="630"/>
    </location>
</feature>
<feature type="compositionally biased region" description="Basic and acidic residues" evidence="9">
    <location>
        <begin position="916"/>
        <end position="926"/>
    </location>
</feature>
<feature type="compositionally biased region" description="Acidic residues" evidence="9">
    <location>
        <begin position="1288"/>
        <end position="1304"/>
    </location>
</feature>
<dbReference type="GO" id="GO:0004674">
    <property type="term" value="F:protein serine/threonine kinase activity"/>
    <property type="evidence" value="ECO:0007669"/>
    <property type="project" value="UniProtKB-KW"/>
</dbReference>
<reference evidence="11 12" key="1">
    <citation type="submission" date="2017-09" db="EMBL/GenBank/DDBJ databases">
        <title>Genome sequencing of Besnoitia besnoiti strain Bb-Ger1.</title>
        <authorList>
            <person name="Schares G."/>
            <person name="Venepally P."/>
            <person name="Lorenzi H.A."/>
        </authorList>
    </citation>
    <scope>NUCLEOTIDE SEQUENCE [LARGE SCALE GENOMIC DNA]</scope>
    <source>
        <strain evidence="11 12">Bb-Ger1</strain>
    </source>
</reference>
<feature type="compositionally biased region" description="Basic and acidic residues" evidence="9">
    <location>
        <begin position="721"/>
        <end position="739"/>
    </location>
</feature>
<feature type="binding site" evidence="7">
    <location>
        <position position="1576"/>
    </location>
    <ligand>
        <name>ATP</name>
        <dbReference type="ChEBI" id="CHEBI:30616"/>
    </ligand>
</feature>
<feature type="compositionally biased region" description="Low complexity" evidence="9">
    <location>
        <begin position="1121"/>
        <end position="1144"/>
    </location>
</feature>
<feature type="region of interest" description="Disordered" evidence="9">
    <location>
        <begin position="1225"/>
        <end position="1313"/>
    </location>
</feature>
<keyword evidence="3 7" id="KW-0547">Nucleotide-binding</keyword>
<feature type="compositionally biased region" description="Basic and acidic residues" evidence="9">
    <location>
        <begin position="670"/>
        <end position="688"/>
    </location>
</feature>
<evidence type="ECO:0000256" key="2">
    <source>
        <dbReference type="ARBA" id="ARBA00022679"/>
    </source>
</evidence>
<dbReference type="GO" id="GO:0005524">
    <property type="term" value="F:ATP binding"/>
    <property type="evidence" value="ECO:0007669"/>
    <property type="project" value="UniProtKB-KW"/>
</dbReference>
<dbReference type="PANTHER" id="PTHR24350">
    <property type="entry name" value="SERINE/THREONINE-PROTEIN KINASE IAL-RELATED"/>
    <property type="match status" value="1"/>
</dbReference>
<dbReference type="KEGG" id="bbes:BESB_044530"/>
<dbReference type="InterPro" id="IPR008271">
    <property type="entry name" value="Ser/Thr_kinase_AS"/>
</dbReference>
<gene>
    <name evidence="11" type="ORF">BESB_044530</name>
</gene>
<keyword evidence="4" id="KW-0418">Kinase</keyword>
<feature type="compositionally biased region" description="Low complexity" evidence="9">
    <location>
        <begin position="883"/>
        <end position="899"/>
    </location>
</feature>
<feature type="compositionally biased region" description="Basic and acidic residues" evidence="9">
    <location>
        <begin position="510"/>
        <end position="522"/>
    </location>
</feature>
<feature type="compositionally biased region" description="Basic and acidic residues" evidence="9">
    <location>
        <begin position="1084"/>
        <end position="1107"/>
    </location>
</feature>
<feature type="compositionally biased region" description="Low complexity" evidence="9">
    <location>
        <begin position="847"/>
        <end position="864"/>
    </location>
</feature>
<feature type="compositionally biased region" description="Basic and acidic residues" evidence="9">
    <location>
        <begin position="764"/>
        <end position="773"/>
    </location>
</feature>
<keyword evidence="12" id="KW-1185">Reference proteome</keyword>
<evidence type="ECO:0000256" key="4">
    <source>
        <dbReference type="ARBA" id="ARBA00022777"/>
    </source>
</evidence>
<sequence>MRASLFQSLSRASASPPSAYAHASLPFARREEAEAAEARLRPHDATQNRARRAPPGAKPLPTEDDEHFHSPRDFPTSPRLPLLLTASSVADNTPLSVAAARPLPASCSLLRHFLPTQARRGGRPPSSVDGEGGGLCGARDAAASEKEYARQAGGGLDSAADSVATGVSRFGRNETLNPSQGRQHGGSESDARRSRYGENGAQVKTLQTRTQFRSASRRLPSSKRAPPLLSELDREGRREKVATGTAPDVCRDDAHPARAESVSYPSQASEAGRAKTRMKAEELPPLSGRREREAAPADGREARSEPDERRRPEARSQSPAAPKTDARRVAASFLPRVALLGAAKSLQMRERREIERAEKGDAPVLLENFESLATHASLARRRLAGSPIPDTQRALNRRGLVSSAASPAPPSACLASSSSRRALPALAGLAARRRAAVRPRCFSSSLRDVPSRAAASVCASSLPSAAASSSASTRSSSHVRGSARRFVSSSSCRGAVSIGAASPHPAAGEPRLRLDREAASKRDSRRLRPVVPLSARAAVTQRTAGGGEAAVLASAPKDRQAAAAGARSQALQRAEEKASPEAEKEGDFSFFSYFTRGRECPPADGLPSREAPRDTHADEAGSEQEDRWRDSTVSTADEAKPFDSRRDPRRREPVVTSASSPVALVPPRSAEGDARDAKRDAGQRGEGKRRARDSRQTNGDGAHGFPPLSREGDSGGGAADRQPRERPPRAGRGTARETAEAAARIGEQPAGRGVAATEAEGDENDAKKRELEKPPQSTPRFGEQQSAMLERQATLGREEETEEEKARQGAEHCGGGWRPPSAVPGLYPSQPSHAAQETGKRGSSETPPSAAARPRYSARIPRSIRSLVAERELGARSLKKLTSATFSAASSSSAGPAHAAADDSAEGTRAAPLEHFGGDTRAEDPRWPGGLGESRAEARAQKKRRRSPCRRGRDTDGARGGSSLAFAAPVASASSAATPAPPPQGDSENGRPRIAVESKQKQEETKGRRGETREEVGNRKEAKTRAPTNSRVSLSHAGTRPEAEVSHSHKVTSSTAHARAPPLPPQTCARPSPRQAGGVQTAGRDSHSSLRVAGEETRSGDTRRRESSLTSAPLHARRRSSCGSSASSGSAAAAARGSRPCAPGGLPPLPSRGRRASQQRAPPAADRRASASVASSSPQPFAASSQDRSASLSGALASAAGSLPHNVSYFEWLAHSRFEASSSRGAAAAKAREDTTEGSEPGGLSTGSDAERGVRPGASVLRGGDAGRRGDGAHASADSREGAREGTEDGEDALGEKEIEDDGVCESADRAGGRTEPRIEDFCADSEVPIGCGRTGTVHRARCIGGPLLQRLLAFRYGGAVDESAISSPSPDALGEQTECICEGDDAAGDRANRGCGAGTREAPTEGASSRDAVAAIKVLSKATISQMRIRDQIKKERDIHLRLEHPNIVRFFSSFEDRQKLYFVLELANGGTLRDRLNRCRRMSEPEAAHLIFQLVDALCYLHARGIVHRDLKPENLLLHFEVEERKAGDLERRPLRASVEGGGAGESLLRDPLRSSPVRRSRSLYRFGQLKIADFGFACYCTSPPPSREQSFIDRRPSAALSPTASSFLAGLSTTHKRTTFCGTATYLAPEIVRKEPYDRKVDLWCLGVCLYELLMGRPPFVGDSKEALFSQICDVTDLPFARDISAEGRALICRLCSKQPEARPGAEEVLDDPWFLRYLGEEAHTKPERREAF</sequence>
<feature type="compositionally biased region" description="Basic and acidic residues" evidence="9">
    <location>
        <begin position="278"/>
        <end position="314"/>
    </location>
</feature>
<feature type="binding site" evidence="7">
    <location>
        <position position="1418"/>
    </location>
    <ligand>
        <name>ATP</name>
        <dbReference type="ChEBI" id="CHEBI:30616"/>
    </ligand>
</feature>
<dbReference type="Gene3D" id="3.30.200.20">
    <property type="entry name" value="Phosphorylase Kinase, domain 1"/>
    <property type="match status" value="1"/>
</dbReference>
<evidence type="ECO:0000256" key="7">
    <source>
        <dbReference type="PIRSR" id="PIRSR630616-2"/>
    </source>
</evidence>
<evidence type="ECO:0000256" key="1">
    <source>
        <dbReference type="ARBA" id="ARBA00022527"/>
    </source>
</evidence>
<evidence type="ECO:0000256" key="8">
    <source>
        <dbReference type="PIRSR" id="PIRSR630616-3"/>
    </source>
</evidence>
<dbReference type="InterPro" id="IPR011009">
    <property type="entry name" value="Kinase-like_dom_sf"/>
</dbReference>
<name>A0A2A9MJ32_BESBE</name>
<feature type="compositionally biased region" description="Polar residues" evidence="9">
    <location>
        <begin position="202"/>
        <end position="214"/>
    </location>
</feature>
<evidence type="ECO:0000256" key="9">
    <source>
        <dbReference type="SAM" id="MobiDB-lite"/>
    </source>
</evidence>
<feature type="binding site" evidence="7">
    <location>
        <begin position="1467"/>
        <end position="1469"/>
    </location>
    <ligand>
        <name>ATP</name>
        <dbReference type="ChEBI" id="CHEBI:30616"/>
    </ligand>
</feature>
<dbReference type="Gene3D" id="1.10.510.10">
    <property type="entry name" value="Transferase(Phosphotransferase) domain 1"/>
    <property type="match status" value="1"/>
</dbReference>
<feature type="compositionally biased region" description="Basic and acidic residues" evidence="9">
    <location>
        <begin position="988"/>
        <end position="1024"/>
    </location>
</feature>
<protein>
    <recommendedName>
        <fullName evidence="10">Protein kinase domain-containing protein</fullName>
    </recommendedName>
</protein>
<accession>A0A2A9MJ32</accession>
<dbReference type="InterPro" id="IPR030616">
    <property type="entry name" value="Aur-like"/>
</dbReference>
<feature type="compositionally biased region" description="Basic and acidic residues" evidence="9">
    <location>
        <begin position="1265"/>
        <end position="1287"/>
    </location>
</feature>
<feature type="domain" description="Protein kinase" evidence="10">
    <location>
        <begin position="1324"/>
        <end position="1718"/>
    </location>
</feature>
<dbReference type="RefSeq" id="XP_029220270.1">
    <property type="nucleotide sequence ID" value="XM_029362904.1"/>
</dbReference>
<evidence type="ECO:0000256" key="3">
    <source>
        <dbReference type="ARBA" id="ARBA00022741"/>
    </source>
</evidence>
<feature type="region of interest" description="Disordered" evidence="9">
    <location>
        <begin position="543"/>
        <end position="864"/>
    </location>
</feature>
<feature type="compositionally biased region" description="Basic and acidic residues" evidence="9">
    <location>
        <begin position="573"/>
        <end position="587"/>
    </location>
</feature>
<evidence type="ECO:0000256" key="6">
    <source>
        <dbReference type="PIRSR" id="PIRSR630616-1"/>
    </source>
</evidence>
<evidence type="ECO:0000259" key="10">
    <source>
        <dbReference type="PROSITE" id="PS50011"/>
    </source>
</evidence>
<dbReference type="VEuPathDB" id="ToxoDB:BESB_044530"/>
<proteinExistence type="predicted"/>
<feature type="region of interest" description="Disordered" evidence="9">
    <location>
        <begin position="497"/>
        <end position="529"/>
    </location>
</feature>
<dbReference type="Pfam" id="PF00069">
    <property type="entry name" value="Pkinase"/>
    <property type="match status" value="1"/>
</dbReference>
<feature type="compositionally biased region" description="Basic and acidic residues" evidence="9">
    <location>
        <begin position="637"/>
        <end position="653"/>
    </location>
</feature>
<dbReference type="GeneID" id="40309383"/>
<dbReference type="EMBL" id="NWUJ01000003">
    <property type="protein sequence ID" value="PFH36261.1"/>
    <property type="molecule type" value="Genomic_DNA"/>
</dbReference>